<accession>A0AA37MEV4</accession>
<dbReference type="Pfam" id="PF22507">
    <property type="entry name" value="DUF6994"/>
    <property type="match status" value="1"/>
</dbReference>
<dbReference type="GeneID" id="31500470"/>
<organism evidence="1 2">
    <name type="scientific">Xylanibacter ruminicola</name>
    <name type="common">Prevotella ruminicola</name>
    <dbReference type="NCBI Taxonomy" id="839"/>
    <lineage>
        <taxon>Bacteria</taxon>
        <taxon>Pseudomonadati</taxon>
        <taxon>Bacteroidota</taxon>
        <taxon>Bacteroidia</taxon>
        <taxon>Bacteroidales</taxon>
        <taxon>Prevotellaceae</taxon>
        <taxon>Xylanibacter</taxon>
    </lineage>
</organism>
<evidence type="ECO:0000313" key="1">
    <source>
        <dbReference type="EMBL" id="GJG33320.1"/>
    </source>
</evidence>
<dbReference type="Proteomes" id="UP000887097">
    <property type="component" value="Unassembled WGS sequence"/>
</dbReference>
<proteinExistence type="predicted"/>
<dbReference type="EMBL" id="BPTT01000001">
    <property type="protein sequence ID" value="GJG33320.1"/>
    <property type="molecule type" value="Genomic_DNA"/>
</dbReference>
<evidence type="ECO:0000313" key="2">
    <source>
        <dbReference type="Proteomes" id="UP000887097"/>
    </source>
</evidence>
<dbReference type="OMA" id="IRRFYNG"/>
<protein>
    <submittedName>
        <fullName evidence="1">Uncharacterized protein</fullName>
    </submittedName>
</protein>
<gene>
    <name evidence="1" type="ORF">PRMUPPPA20_14290</name>
</gene>
<dbReference type="AlphaFoldDB" id="A0AA37MEV4"/>
<reference evidence="1" key="1">
    <citation type="submission" date="2021-08" db="EMBL/GenBank/DDBJ databases">
        <title>Prevotella lacticifex sp. nov., isolated from rumen of cow.</title>
        <authorList>
            <person name="Shinkai T."/>
            <person name="Ikeyama N."/>
            <person name="Kumagai M."/>
            <person name="Ohmori H."/>
            <person name="Sakamoto M."/>
            <person name="Ohkuma M."/>
            <person name="Mitsumori M."/>
        </authorList>
    </citation>
    <scope>NUCLEOTIDE SEQUENCE</scope>
    <source>
        <strain evidence="1">JCM 8259</strain>
    </source>
</reference>
<name>A0AA37MEV4_XYLRU</name>
<sequence length="314" mass="36880">MRIRDIDVNFDFTSDTKGFWEGFWERNDGLGAGGADPDSRSKTLRLYSQLLWSKPLPNGELMELEDGRSKFYLKWKDFYFGNDSITASFRYYRNRPLLEEVKKNVPDYHQFVETYLHQLYQIGGEVILPSAVGGINQTRGFRADIRDRWDLTLECIRRFYNGDDSPLSDVLNKNKAFFELFVDFKGYVDFFFFQDLVDKNYASVKLWLDTPLFVKNPIPKTVDEYFNFLNKEIEFVESRNIRIQHYINSVTKKDEFTTMMHADLLAEDGWSRLDVMVLGAYANILKGIKKADACKNHGITIEEYDENIERVKKL</sequence>
<comment type="caution">
    <text evidence="1">The sequence shown here is derived from an EMBL/GenBank/DDBJ whole genome shotgun (WGS) entry which is preliminary data.</text>
</comment>
<dbReference type="RefSeq" id="WP_013063125.1">
    <property type="nucleotide sequence ID" value="NZ_BPTT01000001.1"/>
</dbReference>
<dbReference type="InterPro" id="IPR054263">
    <property type="entry name" value="DUF6994"/>
</dbReference>